<name>A0A6J5LU36_9CAUD</name>
<evidence type="ECO:0008006" key="2">
    <source>
        <dbReference type="Google" id="ProtNLM"/>
    </source>
</evidence>
<gene>
    <name evidence="1" type="ORF">UFOVP312_29</name>
</gene>
<sequence length="212" mass="24440">MNFVCPLPPIKVLVRAEYLYDHERGHGDLVEGIWCSIKSHRGEAFRFETYLPEYGALYDKLPISAFLWKPLEGEDLPLDFLQIWDALSYWVTVVEKPLLGGLRAEFFGKDKTLHPGEYMFTLDGCNPDPRIPDFGFAETVDEHKSYNVLKLVNGQFALQPNNRCRFFDPAFVPQDMKFPDFKVATVKYTVENKAKWRLGDTSTVTYDDRGEA</sequence>
<evidence type="ECO:0000313" key="1">
    <source>
        <dbReference type="EMBL" id="CAB4136623.1"/>
    </source>
</evidence>
<proteinExistence type="predicted"/>
<accession>A0A6J5LU36</accession>
<organism evidence="1">
    <name type="scientific">uncultured Caudovirales phage</name>
    <dbReference type="NCBI Taxonomy" id="2100421"/>
    <lineage>
        <taxon>Viruses</taxon>
        <taxon>Duplodnaviria</taxon>
        <taxon>Heunggongvirae</taxon>
        <taxon>Uroviricota</taxon>
        <taxon>Caudoviricetes</taxon>
        <taxon>Peduoviridae</taxon>
        <taxon>Maltschvirus</taxon>
        <taxon>Maltschvirus maltsch</taxon>
    </lineage>
</organism>
<reference evidence="1" key="1">
    <citation type="submission" date="2020-04" db="EMBL/GenBank/DDBJ databases">
        <authorList>
            <person name="Chiriac C."/>
            <person name="Salcher M."/>
            <person name="Ghai R."/>
            <person name="Kavagutti S V."/>
        </authorList>
    </citation>
    <scope>NUCLEOTIDE SEQUENCE</scope>
</reference>
<protein>
    <recommendedName>
        <fullName evidence="2">Phosphoribosylaminoimidazole synthetase</fullName>
    </recommendedName>
</protein>
<dbReference type="EMBL" id="LR796318">
    <property type="protein sequence ID" value="CAB4136623.1"/>
    <property type="molecule type" value="Genomic_DNA"/>
</dbReference>